<reference evidence="4 5" key="1">
    <citation type="journal article" date="2023" name="Plants (Basel)">
        <title>Bridging the Gap: Combining Genomics and Transcriptomics Approaches to Understand Stylosanthes scabra, an Orphan Legume from the Brazilian Caatinga.</title>
        <authorList>
            <person name="Ferreira-Neto J.R.C."/>
            <person name="da Silva M.D."/>
            <person name="Binneck E."/>
            <person name="de Melo N.F."/>
            <person name="da Silva R.H."/>
            <person name="de Melo A.L.T.M."/>
            <person name="Pandolfi V."/>
            <person name="Bustamante F.O."/>
            <person name="Brasileiro-Vidal A.C."/>
            <person name="Benko-Iseppon A.M."/>
        </authorList>
    </citation>
    <scope>NUCLEOTIDE SEQUENCE [LARGE SCALE GENOMIC DNA]</scope>
    <source>
        <tissue evidence="4">Leaves</tissue>
    </source>
</reference>
<evidence type="ECO:0000256" key="2">
    <source>
        <dbReference type="ARBA" id="ARBA00022704"/>
    </source>
</evidence>
<evidence type="ECO:0000256" key="1">
    <source>
        <dbReference type="ARBA" id="ARBA00022690"/>
    </source>
</evidence>
<evidence type="ECO:0000313" key="5">
    <source>
        <dbReference type="Proteomes" id="UP001341840"/>
    </source>
</evidence>
<dbReference type="Gene3D" id="3.10.450.10">
    <property type="match status" value="1"/>
</dbReference>
<dbReference type="EMBL" id="JASCZI010030238">
    <property type="protein sequence ID" value="MED6119479.1"/>
    <property type="molecule type" value="Genomic_DNA"/>
</dbReference>
<evidence type="ECO:0000259" key="3">
    <source>
        <dbReference type="Pfam" id="PF16845"/>
    </source>
</evidence>
<gene>
    <name evidence="4" type="ORF">PIB30_012115</name>
</gene>
<dbReference type="Proteomes" id="UP001341840">
    <property type="component" value="Unassembled WGS sequence"/>
</dbReference>
<dbReference type="PANTHER" id="PTHR31228">
    <property type="entry name" value="CYSTATIN/MONELLIN SUPERFAMILY PROTEIN"/>
    <property type="match status" value="1"/>
</dbReference>
<organism evidence="4 5">
    <name type="scientific">Stylosanthes scabra</name>
    <dbReference type="NCBI Taxonomy" id="79078"/>
    <lineage>
        <taxon>Eukaryota</taxon>
        <taxon>Viridiplantae</taxon>
        <taxon>Streptophyta</taxon>
        <taxon>Embryophyta</taxon>
        <taxon>Tracheophyta</taxon>
        <taxon>Spermatophyta</taxon>
        <taxon>Magnoliopsida</taxon>
        <taxon>eudicotyledons</taxon>
        <taxon>Gunneridae</taxon>
        <taxon>Pentapetalae</taxon>
        <taxon>rosids</taxon>
        <taxon>fabids</taxon>
        <taxon>Fabales</taxon>
        <taxon>Fabaceae</taxon>
        <taxon>Papilionoideae</taxon>
        <taxon>50 kb inversion clade</taxon>
        <taxon>dalbergioids sensu lato</taxon>
        <taxon>Dalbergieae</taxon>
        <taxon>Pterocarpus clade</taxon>
        <taxon>Stylosanthes</taxon>
    </lineage>
</organism>
<dbReference type="Pfam" id="PF16845">
    <property type="entry name" value="SQAPI"/>
    <property type="match status" value="1"/>
</dbReference>
<dbReference type="InterPro" id="IPR046350">
    <property type="entry name" value="Cystatin_sf"/>
</dbReference>
<comment type="caution">
    <text evidence="4">The sequence shown here is derived from an EMBL/GenBank/DDBJ whole genome shotgun (WGS) entry which is preliminary data.</text>
</comment>
<dbReference type="SUPFAM" id="SSF54403">
    <property type="entry name" value="Cystatin/monellin"/>
    <property type="match status" value="1"/>
</dbReference>
<dbReference type="NCBIfam" id="TIGR01638">
    <property type="entry name" value="Atha_cystat_rel"/>
    <property type="match status" value="1"/>
</dbReference>
<dbReference type="PANTHER" id="PTHR31228:SF22">
    <property type="entry name" value="CYSTATIN_MONELLIN SUPERFAMILY PROTEIN"/>
    <property type="match status" value="1"/>
</dbReference>
<feature type="domain" description="Cystatin" evidence="3">
    <location>
        <begin position="34"/>
        <end position="105"/>
    </location>
</feature>
<keyword evidence="5" id="KW-1185">Reference proteome</keyword>
<proteinExistence type="predicted"/>
<name>A0ABU6R701_9FABA</name>
<dbReference type="InterPro" id="IPR000010">
    <property type="entry name" value="Cystatin_dom"/>
</dbReference>
<sequence length="120" mass="13722">MQDLVSWLWETESDHLKRPFGIPSGGEIAPYPIIDETREKLVTDLAKQVLEVYNNQNNVSLEFDHIVKANMQVVEGYMFYITFAARSGNNASQTFRGKVWEKICNEGSEVQFCEMVATNN</sequence>
<evidence type="ECO:0000313" key="4">
    <source>
        <dbReference type="EMBL" id="MED6119479.1"/>
    </source>
</evidence>
<accession>A0ABU6R701</accession>
<dbReference type="InterPro" id="IPR006525">
    <property type="entry name" value="Cystatin-related_pln"/>
</dbReference>
<keyword evidence="1" id="KW-0646">Protease inhibitor</keyword>
<dbReference type="CDD" id="cd00042">
    <property type="entry name" value="CY"/>
    <property type="match status" value="1"/>
</dbReference>
<keyword evidence="2" id="KW-0789">Thiol protease inhibitor</keyword>
<protein>
    <recommendedName>
        <fullName evidence="3">Cystatin domain-containing protein</fullName>
    </recommendedName>
</protein>